<dbReference type="Pfam" id="PF00004">
    <property type="entry name" value="AAA"/>
    <property type="match status" value="1"/>
</dbReference>
<protein>
    <recommendedName>
        <fullName evidence="2">AAA+ ATPase domain-containing protein</fullName>
    </recommendedName>
</protein>
<evidence type="ECO:0000259" key="2">
    <source>
        <dbReference type="SMART" id="SM00382"/>
    </source>
</evidence>
<feature type="domain" description="AAA+ ATPase" evidence="2">
    <location>
        <begin position="592"/>
        <end position="719"/>
    </location>
</feature>
<gene>
    <name evidence="3" type="ORF">B0T10DRAFT_470421</name>
</gene>
<accession>A0A9P8WIR5</accession>
<dbReference type="CDD" id="cd19481">
    <property type="entry name" value="RecA-like_protease"/>
    <property type="match status" value="1"/>
</dbReference>
<dbReference type="SUPFAM" id="SSF52540">
    <property type="entry name" value="P-loop containing nucleoside triphosphate hydrolases"/>
    <property type="match status" value="1"/>
</dbReference>
<evidence type="ECO:0000256" key="1">
    <source>
        <dbReference type="SAM" id="MobiDB-lite"/>
    </source>
</evidence>
<dbReference type="PANTHER" id="PTHR46411">
    <property type="entry name" value="FAMILY ATPASE, PUTATIVE-RELATED"/>
    <property type="match status" value="1"/>
</dbReference>
<dbReference type="OrthoDB" id="10042665at2759"/>
<dbReference type="EMBL" id="JAGPYM010000001">
    <property type="protein sequence ID" value="KAH6900385.1"/>
    <property type="molecule type" value="Genomic_DNA"/>
</dbReference>
<name>A0A9P8WIR5_9HYPO</name>
<dbReference type="PANTHER" id="PTHR46411:SF2">
    <property type="entry name" value="AAA+ ATPASE DOMAIN-CONTAINING PROTEIN"/>
    <property type="match status" value="1"/>
</dbReference>
<feature type="region of interest" description="Disordered" evidence="1">
    <location>
        <begin position="131"/>
        <end position="153"/>
    </location>
</feature>
<dbReference type="Proteomes" id="UP000777438">
    <property type="component" value="Unassembled WGS sequence"/>
</dbReference>
<dbReference type="SMART" id="SM00382">
    <property type="entry name" value="AAA"/>
    <property type="match status" value="1"/>
</dbReference>
<dbReference type="Pfam" id="PF22942">
    <property type="entry name" value="DUF7025"/>
    <property type="match status" value="1"/>
</dbReference>
<dbReference type="GO" id="GO:0005524">
    <property type="term" value="F:ATP binding"/>
    <property type="evidence" value="ECO:0007669"/>
    <property type="project" value="InterPro"/>
</dbReference>
<organism evidence="3 4">
    <name type="scientific">Thelonectria olida</name>
    <dbReference type="NCBI Taxonomy" id="1576542"/>
    <lineage>
        <taxon>Eukaryota</taxon>
        <taxon>Fungi</taxon>
        <taxon>Dikarya</taxon>
        <taxon>Ascomycota</taxon>
        <taxon>Pezizomycotina</taxon>
        <taxon>Sordariomycetes</taxon>
        <taxon>Hypocreomycetidae</taxon>
        <taxon>Hypocreales</taxon>
        <taxon>Nectriaceae</taxon>
        <taxon>Thelonectria</taxon>
    </lineage>
</organism>
<reference evidence="3 4" key="1">
    <citation type="journal article" date="2021" name="Nat. Commun.">
        <title>Genetic determinants of endophytism in the Arabidopsis root mycobiome.</title>
        <authorList>
            <person name="Mesny F."/>
            <person name="Miyauchi S."/>
            <person name="Thiergart T."/>
            <person name="Pickel B."/>
            <person name="Atanasova L."/>
            <person name="Karlsson M."/>
            <person name="Huettel B."/>
            <person name="Barry K.W."/>
            <person name="Haridas S."/>
            <person name="Chen C."/>
            <person name="Bauer D."/>
            <person name="Andreopoulos W."/>
            <person name="Pangilinan J."/>
            <person name="LaButti K."/>
            <person name="Riley R."/>
            <person name="Lipzen A."/>
            <person name="Clum A."/>
            <person name="Drula E."/>
            <person name="Henrissat B."/>
            <person name="Kohler A."/>
            <person name="Grigoriev I.V."/>
            <person name="Martin F.M."/>
            <person name="Hacquard S."/>
        </authorList>
    </citation>
    <scope>NUCLEOTIDE SEQUENCE [LARGE SCALE GENOMIC DNA]</scope>
    <source>
        <strain evidence="3 4">MPI-CAGE-CH-0241</strain>
    </source>
</reference>
<comment type="caution">
    <text evidence="3">The sequence shown here is derived from an EMBL/GenBank/DDBJ whole genome shotgun (WGS) entry which is preliminary data.</text>
</comment>
<dbReference type="Pfam" id="PF23232">
    <property type="entry name" value="AAA_lid_13"/>
    <property type="match status" value="1"/>
</dbReference>
<dbReference type="AlphaFoldDB" id="A0A9P8WIR5"/>
<dbReference type="InterPro" id="IPR003593">
    <property type="entry name" value="AAA+_ATPase"/>
</dbReference>
<dbReference type="Gene3D" id="3.40.50.300">
    <property type="entry name" value="P-loop containing nucleotide triphosphate hydrolases"/>
    <property type="match status" value="1"/>
</dbReference>
<dbReference type="InterPro" id="IPR027417">
    <property type="entry name" value="P-loop_NTPase"/>
</dbReference>
<keyword evidence="4" id="KW-1185">Reference proteome</keyword>
<evidence type="ECO:0000313" key="3">
    <source>
        <dbReference type="EMBL" id="KAH6900385.1"/>
    </source>
</evidence>
<dbReference type="InterPro" id="IPR003959">
    <property type="entry name" value="ATPase_AAA_core"/>
</dbReference>
<evidence type="ECO:0000313" key="4">
    <source>
        <dbReference type="Proteomes" id="UP000777438"/>
    </source>
</evidence>
<dbReference type="InterPro" id="IPR054289">
    <property type="entry name" value="DUF7025"/>
</dbReference>
<proteinExistence type="predicted"/>
<dbReference type="InterPro" id="IPR056599">
    <property type="entry name" value="AAA_lid_fung"/>
</dbReference>
<sequence length="837" mass="95453">MAIMENAATPAQPEPEVHELRVVEGVDIDDDDTSSVGSFNFERVGHHHPIMRRPHTPRIAKTVLKVDGKVPDVLYVLKYIGWNDAVVEYRHSTRAFKNIPEFKGDADEEAADSVLEKPVIEIVTKVFTSKAARSNRRRRPRGIGGPGQQDRPITETFDQADYRYDDYYSEDEEVPETTPTEIARPVMVIHSEHLMNALKAVVAYYPYINLDGKTVTISSPYRILYHHRRELARYRDNQPAAHDEEYTSTTANHIDVLLGFLEDNLGDEIKKEEERHKLEEPKATFELFWLLLKPGEVVYAKRYDIWTPYVISSVHMNRHSSSPYDIYKVNCWMIETNGTKVNRYMFSFSVSPWLGEQAIGSLSLVPAAFWPEDFEAQGGLTMKEKCIQLGKLYWDLLKRPTYMEYEGRLVNSGSGNRQSRGPTGFMKGRVICDAPGFDSFYNLGPDNMRGMARYHRPPSYNQAPPPIKDHLPRNQPQCGCRACTENRPSNTVSPYLNFEDLDPLRDAPPENELFFYVCSNTIPGFILGDRRWGHLDVANLRPLATDKEAFKYLVLDDEVKMTVKALIGKFATDLGAGQVAPWGNDFVKNKGEGRIFLLHGAPGVGKTCTAECVAELTNRPLIALTSGDLSVDSYNIEANLSYFLELGQRYGALVLLDEADVYLERRRSKDISRNGLVSVFLRALEYYRGVLFLTTNRVQWFDPAFLSRIHVALHYKNLRDEDRERIWTNNFDRLVRDSNDRIHISSAARDFVWNSSDVRALKWNGREIRNAMQTALALAESDAQDENSERILISEKHIRAVVKMSRGFRDYIQNSIPDGWEDDAHAADDSDSDNGRG</sequence>
<dbReference type="GO" id="GO:0016887">
    <property type="term" value="F:ATP hydrolysis activity"/>
    <property type="evidence" value="ECO:0007669"/>
    <property type="project" value="InterPro"/>
</dbReference>